<dbReference type="OrthoDB" id="793001at2"/>
<dbReference type="InterPro" id="IPR011990">
    <property type="entry name" value="TPR-like_helical_dom_sf"/>
</dbReference>
<dbReference type="Pfam" id="PF14559">
    <property type="entry name" value="TPR_19"/>
    <property type="match status" value="1"/>
</dbReference>
<feature type="chain" id="PRO_5023019043" evidence="4">
    <location>
        <begin position="23"/>
        <end position="333"/>
    </location>
</feature>
<dbReference type="PROSITE" id="PS50005">
    <property type="entry name" value="TPR"/>
    <property type="match status" value="3"/>
</dbReference>
<dbReference type="AlphaFoldDB" id="A0A5B8W066"/>
<dbReference type="InterPro" id="IPR019734">
    <property type="entry name" value="TPR_rpt"/>
</dbReference>
<keyword evidence="4" id="KW-0732">Signal</keyword>
<evidence type="ECO:0000313" key="5">
    <source>
        <dbReference type="EMBL" id="QEC75598.1"/>
    </source>
</evidence>
<gene>
    <name evidence="5" type="ORF">FSB76_06425</name>
</gene>
<dbReference type="PANTHER" id="PTHR44943:SF4">
    <property type="entry name" value="TPR REPEAT-CONTAINING PROTEIN MJ0798"/>
    <property type="match status" value="1"/>
</dbReference>
<dbReference type="InterPro" id="IPR051685">
    <property type="entry name" value="Ycf3/AcsC/BcsC/TPR_MFPF"/>
</dbReference>
<protein>
    <submittedName>
        <fullName evidence="5">Tetratricopeptide repeat protein</fullName>
    </submittedName>
</protein>
<organism evidence="5 6">
    <name type="scientific">Mucilaginibacter ginsenosidivorax</name>
    <dbReference type="NCBI Taxonomy" id="862126"/>
    <lineage>
        <taxon>Bacteria</taxon>
        <taxon>Pseudomonadati</taxon>
        <taxon>Bacteroidota</taxon>
        <taxon>Sphingobacteriia</taxon>
        <taxon>Sphingobacteriales</taxon>
        <taxon>Sphingobacteriaceae</taxon>
        <taxon>Mucilaginibacter</taxon>
    </lineage>
</organism>
<evidence type="ECO:0000313" key="6">
    <source>
        <dbReference type="Proteomes" id="UP000321362"/>
    </source>
</evidence>
<dbReference type="RefSeq" id="WP_147052798.1">
    <property type="nucleotide sequence ID" value="NZ_CP042437.1"/>
</dbReference>
<dbReference type="KEGG" id="mgk:FSB76_06425"/>
<feature type="repeat" description="TPR" evidence="3">
    <location>
        <begin position="27"/>
        <end position="60"/>
    </location>
</feature>
<evidence type="ECO:0000256" key="1">
    <source>
        <dbReference type="ARBA" id="ARBA00022737"/>
    </source>
</evidence>
<dbReference type="Proteomes" id="UP000321362">
    <property type="component" value="Chromosome"/>
</dbReference>
<evidence type="ECO:0000256" key="2">
    <source>
        <dbReference type="ARBA" id="ARBA00022803"/>
    </source>
</evidence>
<feature type="repeat" description="TPR" evidence="3">
    <location>
        <begin position="130"/>
        <end position="163"/>
    </location>
</feature>
<keyword evidence="6" id="KW-1185">Reference proteome</keyword>
<accession>A0A5B8W066</accession>
<proteinExistence type="predicted"/>
<keyword evidence="2 3" id="KW-0802">TPR repeat</keyword>
<name>A0A5B8W066_9SPHI</name>
<dbReference type="SUPFAM" id="SSF48452">
    <property type="entry name" value="TPR-like"/>
    <property type="match status" value="1"/>
</dbReference>
<dbReference type="SMART" id="SM00028">
    <property type="entry name" value="TPR"/>
    <property type="match status" value="4"/>
</dbReference>
<feature type="signal peptide" evidence="4">
    <location>
        <begin position="1"/>
        <end position="22"/>
    </location>
</feature>
<dbReference type="Gene3D" id="1.25.40.10">
    <property type="entry name" value="Tetratricopeptide repeat domain"/>
    <property type="match status" value="2"/>
</dbReference>
<dbReference type="EMBL" id="CP042437">
    <property type="protein sequence ID" value="QEC75598.1"/>
    <property type="molecule type" value="Genomic_DNA"/>
</dbReference>
<feature type="repeat" description="TPR" evidence="3">
    <location>
        <begin position="96"/>
        <end position="129"/>
    </location>
</feature>
<reference evidence="5 6" key="1">
    <citation type="journal article" date="2013" name="J. Microbiol.">
        <title>Mucilaginibacter ginsenosidivorax sp. nov., with ginsenoside converting activity isolated from sediment.</title>
        <authorList>
            <person name="Kim J.K."/>
            <person name="Choi T.E."/>
            <person name="Liu Q.M."/>
            <person name="Park H.Y."/>
            <person name="Yi T.H."/>
            <person name="Yoon M.H."/>
            <person name="Kim S.C."/>
            <person name="Im W.T."/>
        </authorList>
    </citation>
    <scope>NUCLEOTIDE SEQUENCE [LARGE SCALE GENOMIC DNA]</scope>
    <source>
        <strain evidence="5 6">KHI28</strain>
    </source>
</reference>
<evidence type="ECO:0000256" key="3">
    <source>
        <dbReference type="PROSITE-ProRule" id="PRU00339"/>
    </source>
</evidence>
<sequence length="333" mass="36977">MNIVKKFWLLMLLLPFSAAVRAQDTDVAGLIKQGIQLNNQHDYAGAIEKYKMALTTEPDNAQANYQIAFSLNASGKGTDGIPYLIKVTKTNSSFTGPAFELLGGIYDSSHQPQQAIDAYKEGLKIKPDYQPLYFNLGIAYFRAKQFAEAEQAAIEAIKLDPKHANSQRLYGLVTFHQNKRAAALMGFCSYLLLDPEGPRSDEAYTNMQSILKGGTLKTEDAKAEASAVTLNRALNAAIAKAKPGSTPAEVLENQLKSIFEAIGQLAEKQTGNDFFRHYYADFFYSLSKTNNMSAFARLMGLSADKEANKQWLQQNEDKRKALDTWVAQAERKF</sequence>
<keyword evidence="1" id="KW-0677">Repeat</keyword>
<evidence type="ECO:0000256" key="4">
    <source>
        <dbReference type="SAM" id="SignalP"/>
    </source>
</evidence>
<dbReference type="PANTHER" id="PTHR44943">
    <property type="entry name" value="CELLULOSE SYNTHASE OPERON PROTEIN C"/>
    <property type="match status" value="1"/>
</dbReference>